<dbReference type="Gene3D" id="3.30.70.270">
    <property type="match status" value="1"/>
</dbReference>
<organism evidence="3 4">
    <name type="scientific">Armillaria ostoyae</name>
    <name type="common">Armillaria root rot fungus</name>
    <dbReference type="NCBI Taxonomy" id="47428"/>
    <lineage>
        <taxon>Eukaryota</taxon>
        <taxon>Fungi</taxon>
        <taxon>Dikarya</taxon>
        <taxon>Basidiomycota</taxon>
        <taxon>Agaricomycotina</taxon>
        <taxon>Agaricomycetes</taxon>
        <taxon>Agaricomycetidae</taxon>
        <taxon>Agaricales</taxon>
        <taxon>Marasmiineae</taxon>
        <taxon>Physalacriaceae</taxon>
        <taxon>Armillaria</taxon>
    </lineage>
</organism>
<dbReference type="PANTHER" id="PTHR15503:SF22">
    <property type="entry name" value="TRANSPOSON TY3-I GAG POLYPROTEIN"/>
    <property type="match status" value="1"/>
</dbReference>
<dbReference type="AlphaFoldDB" id="A0A284QTT1"/>
<dbReference type="Proteomes" id="UP000219338">
    <property type="component" value="Unassembled WGS sequence"/>
</dbReference>
<protein>
    <recommendedName>
        <fullName evidence="2">Reverse transcriptase domain-containing protein</fullName>
    </recommendedName>
</protein>
<dbReference type="CDD" id="cd01647">
    <property type="entry name" value="RT_LTR"/>
    <property type="match status" value="1"/>
</dbReference>
<dbReference type="PROSITE" id="PS50878">
    <property type="entry name" value="RT_POL"/>
    <property type="match status" value="1"/>
</dbReference>
<dbReference type="CDD" id="cd00303">
    <property type="entry name" value="retropepsin_like"/>
    <property type="match status" value="1"/>
</dbReference>
<evidence type="ECO:0000256" key="1">
    <source>
        <dbReference type="SAM" id="MobiDB-lite"/>
    </source>
</evidence>
<dbReference type="InterPro" id="IPR043128">
    <property type="entry name" value="Rev_trsase/Diguanyl_cyclase"/>
</dbReference>
<dbReference type="EMBL" id="FUEG01000002">
    <property type="protein sequence ID" value="SJK99857.1"/>
    <property type="molecule type" value="Genomic_DNA"/>
</dbReference>
<dbReference type="SUPFAM" id="SSF56672">
    <property type="entry name" value="DNA/RNA polymerases"/>
    <property type="match status" value="1"/>
</dbReference>
<name>A0A284QTT1_ARMOS</name>
<gene>
    <name evidence="3" type="ORF">ARMOST_03168</name>
</gene>
<dbReference type="OrthoDB" id="3262920at2759"/>
<feature type="domain" description="Reverse transcriptase" evidence="2">
    <location>
        <begin position="488"/>
        <end position="574"/>
    </location>
</feature>
<evidence type="ECO:0000313" key="3">
    <source>
        <dbReference type="EMBL" id="SJK99857.1"/>
    </source>
</evidence>
<dbReference type="Gene3D" id="3.10.10.10">
    <property type="entry name" value="HIV Type 1 Reverse Transcriptase, subunit A, domain 1"/>
    <property type="match status" value="1"/>
</dbReference>
<dbReference type="InterPro" id="IPR032567">
    <property type="entry name" value="RTL1-rel"/>
</dbReference>
<dbReference type="Pfam" id="PF00078">
    <property type="entry name" value="RVT_1"/>
    <property type="match status" value="1"/>
</dbReference>
<accession>A0A284QTT1</accession>
<evidence type="ECO:0000313" key="4">
    <source>
        <dbReference type="Proteomes" id="UP000219338"/>
    </source>
</evidence>
<dbReference type="Gene3D" id="2.40.70.10">
    <property type="entry name" value="Acid Proteases"/>
    <property type="match status" value="1"/>
</dbReference>
<sequence length="574" mass="64719">MATNRPGEAGQQSASSPPDEVAPQEENTARSPTEDVFVPNMMTPNVAGVTTFSSISSRGIELIAPSDAPRPKAAGQAGNSTFAVWVQPIVPPALADQSGDALQVRQFLPPRQKENDEDHQEHPSKAAGDAKATAMKKITAGQETASAQAVNRGHSVTLIEVPDEDNDTAYQIWLAKERLPIVAKKEATSDEPAQSSTTPVITRGWCKPFKLHKGGETAREQLYELCEPPRYLWWRQNNDRDFMLDVQLTPCTGRQILMTKGLLDSSCTSSSINRTFIQRHGLDMKKTAIPIAVYNANSTRNKAGNITEFVEFQMTIGNHSERIGFMVTDLSSKDLYLGHDWLKCHNLVINWNMGMIIFRCCQCVKNPFPLPDADPDDQWDEELEDGYTILAVNMEEELVIHAVHHANDLTATANVEKPKKTFEEMVPPDYCSFHDLFSKENFDELLERKSWDHAIKLIPNAKSTLDCKVYPLNRDKQDQLNKFLDENLELGCIRESKSPFASPFFFIKKKNGSLRPVQDYRKLNEMTIKNRYPLPLISELIDKLQGAKYFMKLDIRWGYNNIRIKEGDEEKAAF</sequence>
<dbReference type="PANTHER" id="PTHR15503">
    <property type="entry name" value="LDOC1 RELATED"/>
    <property type="match status" value="1"/>
</dbReference>
<proteinExistence type="predicted"/>
<reference evidence="4" key="1">
    <citation type="journal article" date="2017" name="Nat. Ecol. Evol.">
        <title>Genome expansion and lineage-specific genetic innovations in the forest pathogenic fungi Armillaria.</title>
        <authorList>
            <person name="Sipos G."/>
            <person name="Prasanna A.N."/>
            <person name="Walter M.C."/>
            <person name="O'Connor E."/>
            <person name="Balint B."/>
            <person name="Krizsan K."/>
            <person name="Kiss B."/>
            <person name="Hess J."/>
            <person name="Varga T."/>
            <person name="Slot J."/>
            <person name="Riley R."/>
            <person name="Boka B."/>
            <person name="Rigling D."/>
            <person name="Barry K."/>
            <person name="Lee J."/>
            <person name="Mihaltcheva S."/>
            <person name="LaButti K."/>
            <person name="Lipzen A."/>
            <person name="Waldron R."/>
            <person name="Moloney N.M."/>
            <person name="Sperisen C."/>
            <person name="Kredics L."/>
            <person name="Vagvoelgyi C."/>
            <person name="Patrignani A."/>
            <person name="Fitzpatrick D."/>
            <person name="Nagy I."/>
            <person name="Doyle S."/>
            <person name="Anderson J.B."/>
            <person name="Grigoriev I.V."/>
            <person name="Gueldener U."/>
            <person name="Muensterkoetter M."/>
            <person name="Nagy L.G."/>
        </authorList>
    </citation>
    <scope>NUCLEOTIDE SEQUENCE [LARGE SCALE GENOMIC DNA]</scope>
    <source>
        <strain evidence="4">C18/9</strain>
    </source>
</reference>
<dbReference type="InterPro" id="IPR043502">
    <property type="entry name" value="DNA/RNA_pol_sf"/>
</dbReference>
<dbReference type="InterPro" id="IPR000477">
    <property type="entry name" value="RT_dom"/>
</dbReference>
<feature type="region of interest" description="Disordered" evidence="1">
    <location>
        <begin position="1"/>
        <end position="40"/>
    </location>
</feature>
<dbReference type="STRING" id="47428.A0A284QTT1"/>
<keyword evidence="4" id="KW-1185">Reference proteome</keyword>
<dbReference type="InterPro" id="IPR021109">
    <property type="entry name" value="Peptidase_aspartic_dom_sf"/>
</dbReference>
<evidence type="ECO:0000259" key="2">
    <source>
        <dbReference type="PROSITE" id="PS50878"/>
    </source>
</evidence>